<dbReference type="Gene3D" id="2.60.40.1120">
    <property type="entry name" value="Carboxypeptidase-like, regulatory domain"/>
    <property type="match status" value="1"/>
</dbReference>
<gene>
    <name evidence="1" type="ORF">Y5S_00360</name>
</gene>
<accession>A0A095TWG6</accession>
<reference evidence="1 2" key="1">
    <citation type="submission" date="2012-09" db="EMBL/GenBank/DDBJ databases">
        <title>Genome Sequence of alkane-degrading Bacterium Alcanivorax sp. 19-m-6.</title>
        <authorList>
            <person name="Lai Q."/>
            <person name="Shao Z."/>
        </authorList>
    </citation>
    <scope>NUCLEOTIDE SEQUENCE [LARGE SCALE GENOMIC DNA]</scope>
    <source>
        <strain evidence="1 2">19-m-6</strain>
    </source>
</reference>
<dbReference type="PATRIC" id="fig|1177154.3.peg.364"/>
<dbReference type="PROSITE" id="PS51257">
    <property type="entry name" value="PROKAR_LIPOPROTEIN"/>
    <property type="match status" value="1"/>
</dbReference>
<evidence type="ECO:0008006" key="3">
    <source>
        <dbReference type="Google" id="ProtNLM"/>
    </source>
</evidence>
<dbReference type="STRING" id="1177154.Y5S_00360"/>
<proteinExistence type="predicted"/>
<dbReference type="AlphaFoldDB" id="A0A095TWG6"/>
<comment type="caution">
    <text evidence="1">The sequence shown here is derived from an EMBL/GenBank/DDBJ whole genome shotgun (WGS) entry which is preliminary data.</text>
</comment>
<dbReference type="EMBL" id="ARXV01000001">
    <property type="protein sequence ID" value="KGD66693.1"/>
    <property type="molecule type" value="Genomic_DNA"/>
</dbReference>
<dbReference type="Proteomes" id="UP000029444">
    <property type="component" value="Unassembled WGS sequence"/>
</dbReference>
<organism evidence="1 2">
    <name type="scientific">Alcanivorax nanhaiticus</name>
    <dbReference type="NCBI Taxonomy" id="1177154"/>
    <lineage>
        <taxon>Bacteria</taxon>
        <taxon>Pseudomonadati</taxon>
        <taxon>Pseudomonadota</taxon>
        <taxon>Gammaproteobacteria</taxon>
        <taxon>Oceanospirillales</taxon>
        <taxon>Alcanivoracaceae</taxon>
        <taxon>Alcanivorax</taxon>
    </lineage>
</organism>
<keyword evidence="2" id="KW-1185">Reference proteome</keyword>
<dbReference type="InterPro" id="IPR008969">
    <property type="entry name" value="CarboxyPept-like_regulatory"/>
</dbReference>
<sequence length="193" mass="21731">MKPVATNNTIGLNLMMTRVLPLLAISLLLSACIPTIQRQWDQQPVDGTLIDGETGHPISGATILNREQPSITATTNEDGYFSIEEKSHIGFHMLMPGSAMNYQTWQISHPDFANGVAQTRTFFPALEREPNTLSVILFRQVPDSPEDCPDFGYLYRLAKWNQAHNIDADRMIPDSCENSTSTDALYEIWYPER</sequence>
<evidence type="ECO:0000313" key="2">
    <source>
        <dbReference type="Proteomes" id="UP000029444"/>
    </source>
</evidence>
<name>A0A095TWG6_9GAMM</name>
<dbReference type="SUPFAM" id="SSF49464">
    <property type="entry name" value="Carboxypeptidase regulatory domain-like"/>
    <property type="match status" value="1"/>
</dbReference>
<protein>
    <recommendedName>
        <fullName evidence="3">Lipoprotein</fullName>
    </recommendedName>
</protein>
<evidence type="ECO:0000313" key="1">
    <source>
        <dbReference type="EMBL" id="KGD66693.1"/>
    </source>
</evidence>